<evidence type="ECO:0000256" key="2">
    <source>
        <dbReference type="SAM" id="MobiDB-lite"/>
    </source>
</evidence>
<name>A0A6M3LHR1_9ZZZZ</name>
<evidence type="ECO:0000256" key="1">
    <source>
        <dbReference type="SAM" id="Coils"/>
    </source>
</evidence>
<reference evidence="3" key="1">
    <citation type="submission" date="2020-03" db="EMBL/GenBank/DDBJ databases">
        <title>The deep terrestrial virosphere.</title>
        <authorList>
            <person name="Holmfeldt K."/>
            <person name="Nilsson E."/>
            <person name="Simone D."/>
            <person name="Lopez-Fernandez M."/>
            <person name="Wu X."/>
            <person name="de Brujin I."/>
            <person name="Lundin D."/>
            <person name="Andersson A."/>
            <person name="Bertilsson S."/>
            <person name="Dopson M."/>
        </authorList>
    </citation>
    <scope>NUCLEOTIDE SEQUENCE</scope>
    <source>
        <strain evidence="3">MM415B03722</strain>
    </source>
</reference>
<proteinExistence type="predicted"/>
<evidence type="ECO:0000313" key="3">
    <source>
        <dbReference type="EMBL" id="QJA94827.1"/>
    </source>
</evidence>
<feature type="region of interest" description="Disordered" evidence="2">
    <location>
        <begin position="1"/>
        <end position="22"/>
    </location>
</feature>
<feature type="coiled-coil region" evidence="1">
    <location>
        <begin position="266"/>
        <end position="293"/>
    </location>
</feature>
<sequence>MDMSKETPTELEPELSPEAKPQIVRVQYYSETTGELSPRPYTYYSADRLSVGDIVIVPVRDTTGKAKVSQVDVPEAEIAAFKDKVKTIPVGAVQCVPTAEGVAELLGESSPIPGCLPDNLPELEEKADRAIGVSRSSQPETVTRTDIFIAEYDKLAEESTYLNEPDTETAVALRPGEDIEVRGHYDTAVSLLKYATKLTITTLEESELAVSDLASISTCKKAMEAKRKEKLAPSKKESEDINATYKELMAPVLEAEEILKHKQLIFLNEQRRIQAEQERINQQRLEAAQAEMKLTGELSESLVEIEVVNAPKSVHGAIGSSGMVDHWTYEIVDRDIIPREYMIEDTVLLGNTAKKYHDQKPVPGIKFVNKPYLATRTK</sequence>
<dbReference type="AlphaFoldDB" id="A0A6M3LHR1"/>
<organism evidence="3">
    <name type="scientific">viral metagenome</name>
    <dbReference type="NCBI Taxonomy" id="1070528"/>
    <lineage>
        <taxon>unclassified sequences</taxon>
        <taxon>metagenomes</taxon>
        <taxon>organismal metagenomes</taxon>
    </lineage>
</organism>
<gene>
    <name evidence="3" type="ORF">MM415B03722_0001</name>
</gene>
<keyword evidence="1" id="KW-0175">Coiled coil</keyword>
<accession>A0A6M3LHR1</accession>
<dbReference type="EMBL" id="MT143264">
    <property type="protein sequence ID" value="QJA94827.1"/>
    <property type="molecule type" value="Genomic_DNA"/>
</dbReference>
<protein>
    <submittedName>
        <fullName evidence="3">Uncharacterized protein</fullName>
    </submittedName>
</protein>